<sequence>MTVHDRLGLEAVHHPIQGLHVLGLVASEGVSECVVKGFKRTRFDHARRCHRRERRTPVLIGRLWQAKACAKVSVDLLASGIRGIDRQPPARESAEVQIRGAILNLFTALGTPTLAPVE</sequence>
<proteinExistence type="predicted"/>
<dbReference type="Proteomes" id="UP000287168">
    <property type="component" value="Unassembled WGS sequence"/>
</dbReference>
<protein>
    <submittedName>
        <fullName evidence="1">Uncharacterized protein</fullName>
    </submittedName>
</protein>
<name>A0A451GH08_9RHOB</name>
<organism evidence="1 2">
    <name type="scientific">Falsigemmobacter intermedius</name>
    <dbReference type="NCBI Taxonomy" id="1553448"/>
    <lineage>
        <taxon>Bacteria</taxon>
        <taxon>Pseudomonadati</taxon>
        <taxon>Pseudomonadota</taxon>
        <taxon>Alphaproteobacteria</taxon>
        <taxon>Rhodobacterales</taxon>
        <taxon>Paracoccaceae</taxon>
        <taxon>Falsigemmobacter</taxon>
    </lineage>
</organism>
<comment type="caution">
    <text evidence="1">The sequence shown here is derived from an EMBL/GenBank/DDBJ whole genome shotgun (WGS) entry which is preliminary data.</text>
</comment>
<gene>
    <name evidence="1" type="ORF">EP867_17505</name>
</gene>
<evidence type="ECO:0000313" key="2">
    <source>
        <dbReference type="Proteomes" id="UP000287168"/>
    </source>
</evidence>
<dbReference type="RefSeq" id="WP_128490755.1">
    <property type="nucleotide sequence ID" value="NZ_JBHRVN010000004.1"/>
</dbReference>
<evidence type="ECO:0000313" key="1">
    <source>
        <dbReference type="EMBL" id="RWY37329.1"/>
    </source>
</evidence>
<dbReference type="AlphaFoldDB" id="A0A451GH08"/>
<keyword evidence="2" id="KW-1185">Reference proteome</keyword>
<reference evidence="1 2" key="1">
    <citation type="journal article" date="2015" name="Int. J. Syst. Evol. Microbiol.">
        <title>Gemmobacter intermedius sp. nov., isolated from a white stork (Ciconia ciconia).</title>
        <authorList>
            <person name="Kampfer P."/>
            <person name="Jerzak L."/>
            <person name="Wilharm G."/>
            <person name="Golke J."/>
            <person name="Busse H.J."/>
            <person name="Glaeser S.P."/>
        </authorList>
    </citation>
    <scope>NUCLEOTIDE SEQUENCE [LARGE SCALE GENOMIC DNA]</scope>
    <source>
        <strain evidence="1 2">119/4</strain>
    </source>
</reference>
<dbReference type="EMBL" id="SBLC01000051">
    <property type="protein sequence ID" value="RWY37329.1"/>
    <property type="molecule type" value="Genomic_DNA"/>
</dbReference>
<accession>A0A451GH08</accession>